<keyword evidence="3" id="KW-1185">Reference proteome</keyword>
<proteinExistence type="predicted"/>
<sequence length="286" mass="30252">MNGPESVPGLVTLHVWRVGRTDLPRVLPRMAFGPRRLRATDGVRFAKLLGTGTGDGFGPGDVDPTRWAALTVWASAEAAAGFDTSPVGRSWARLARAAVRLDLRPMSSRGEWSGRRPFGDPAWPAAPGPAAATSPARMAPVPAGSTQAGTAADTSGSGTAGSRTTGPVLALTRARLRPRRAVTFWRAVPPVAAALRHAPGLLARFGVGEAPVGWQGTVSVWRDPASLVGFAYRHPEHRAAIARTPTVGWYAEELFARFEVRAVVGDRAVLGWTGDDDTETVEDGRV</sequence>
<reference evidence="3" key="1">
    <citation type="submission" date="2016-06" db="EMBL/GenBank/DDBJ databases">
        <authorList>
            <person name="Varghese N."/>
            <person name="Submissions Spin"/>
        </authorList>
    </citation>
    <scope>NUCLEOTIDE SEQUENCE [LARGE SCALE GENOMIC DNA]</scope>
    <source>
        <strain evidence="3">DSM 43817</strain>
    </source>
</reference>
<dbReference type="Proteomes" id="UP000198959">
    <property type="component" value="Unassembled WGS sequence"/>
</dbReference>
<feature type="region of interest" description="Disordered" evidence="1">
    <location>
        <begin position="108"/>
        <end position="165"/>
    </location>
</feature>
<gene>
    <name evidence="2" type="ORF">GA0074692_0359</name>
</gene>
<dbReference type="InterPro" id="IPR049574">
    <property type="entry name" value="CrtA-like"/>
</dbReference>
<evidence type="ECO:0000313" key="3">
    <source>
        <dbReference type="Proteomes" id="UP000198959"/>
    </source>
</evidence>
<dbReference type="OrthoDB" id="1122317at2"/>
<evidence type="ECO:0000313" key="2">
    <source>
        <dbReference type="EMBL" id="SCL18270.1"/>
    </source>
</evidence>
<dbReference type="CDD" id="cd21650">
    <property type="entry name" value="CrtA-like"/>
    <property type="match status" value="1"/>
</dbReference>
<dbReference type="RefSeq" id="WP_091638745.1">
    <property type="nucleotide sequence ID" value="NZ_FMHW01000002.1"/>
</dbReference>
<feature type="compositionally biased region" description="Low complexity" evidence="1">
    <location>
        <begin position="121"/>
        <end position="136"/>
    </location>
</feature>
<protein>
    <recommendedName>
        <fullName evidence="4">Spheroidene monooxygenase</fullName>
    </recommendedName>
</protein>
<feature type="compositionally biased region" description="Low complexity" evidence="1">
    <location>
        <begin position="143"/>
        <end position="165"/>
    </location>
</feature>
<evidence type="ECO:0008006" key="4">
    <source>
        <dbReference type="Google" id="ProtNLM"/>
    </source>
</evidence>
<evidence type="ECO:0000256" key="1">
    <source>
        <dbReference type="SAM" id="MobiDB-lite"/>
    </source>
</evidence>
<dbReference type="AlphaFoldDB" id="A0A1C6RM94"/>
<accession>A0A1C6RM94</accession>
<organism evidence="2 3">
    <name type="scientific">Micromonospora pallida</name>
    <dbReference type="NCBI Taxonomy" id="145854"/>
    <lineage>
        <taxon>Bacteria</taxon>
        <taxon>Bacillati</taxon>
        <taxon>Actinomycetota</taxon>
        <taxon>Actinomycetes</taxon>
        <taxon>Micromonosporales</taxon>
        <taxon>Micromonosporaceae</taxon>
        <taxon>Micromonospora</taxon>
    </lineage>
</organism>
<dbReference type="EMBL" id="FMHW01000002">
    <property type="protein sequence ID" value="SCL18270.1"/>
    <property type="molecule type" value="Genomic_DNA"/>
</dbReference>
<name>A0A1C6RM94_9ACTN</name>
<dbReference type="STRING" id="145854.GA0074692_0359"/>